<sequence>MRVFEFLKDDVTPIKAAGNSSFEVNTLEMFYFYNHLDETLQYNEPKIDAYSVGRSVIF</sequence>
<organism evidence="1 2">
    <name type="scientific">Jeotgalibacillus haloalkalitolerans</name>
    <dbReference type="NCBI Taxonomy" id="3104292"/>
    <lineage>
        <taxon>Bacteria</taxon>
        <taxon>Bacillati</taxon>
        <taxon>Bacillota</taxon>
        <taxon>Bacilli</taxon>
        <taxon>Bacillales</taxon>
        <taxon>Caryophanaceae</taxon>
        <taxon>Jeotgalibacillus</taxon>
    </lineage>
</organism>
<protein>
    <submittedName>
        <fullName evidence="1">Uncharacterized protein</fullName>
    </submittedName>
</protein>
<evidence type="ECO:0000313" key="1">
    <source>
        <dbReference type="EMBL" id="MDZ5711409.1"/>
    </source>
</evidence>
<gene>
    <name evidence="1" type="ORF">UFB30_04195</name>
</gene>
<dbReference type="Proteomes" id="UP001292084">
    <property type="component" value="Unassembled WGS sequence"/>
</dbReference>
<comment type="caution">
    <text evidence="1">The sequence shown here is derived from an EMBL/GenBank/DDBJ whole genome shotgun (WGS) entry which is preliminary data.</text>
</comment>
<accession>A0ABU5KJH4</accession>
<keyword evidence="2" id="KW-1185">Reference proteome</keyword>
<reference evidence="1 2" key="1">
    <citation type="submission" date="2023-12" db="EMBL/GenBank/DDBJ databases">
        <title>Jeotgalibacillus haloalkaliphilus sp. nov., a novel salt-tolerant bacteria, isolated from the estuary of the Fenhe River into the Yellow River.</title>
        <authorList>
            <person name="Li Y."/>
        </authorList>
    </citation>
    <scope>NUCLEOTIDE SEQUENCE [LARGE SCALE GENOMIC DNA]</scope>
    <source>
        <strain evidence="1 2">HH7-29</strain>
    </source>
</reference>
<proteinExistence type="predicted"/>
<dbReference type="RefSeq" id="WP_322420415.1">
    <property type="nucleotide sequence ID" value="NZ_JAXQNN010000001.1"/>
</dbReference>
<dbReference type="EMBL" id="JAXQNN010000001">
    <property type="protein sequence ID" value="MDZ5711409.1"/>
    <property type="molecule type" value="Genomic_DNA"/>
</dbReference>
<evidence type="ECO:0000313" key="2">
    <source>
        <dbReference type="Proteomes" id="UP001292084"/>
    </source>
</evidence>
<name>A0ABU5KJH4_9BACL</name>